<sequence>MERKGRFKYPCLVDITKNCPVSCELHQKSVRLLIGTANGAGKTPEEELEILRSGTPEMIRVLNRRSLLDLFDSSLLDKCKRYSDGKIDTDFYGDLLSQP</sequence>
<accession>A0A0G1RVV2</accession>
<evidence type="ECO:0000313" key="1">
    <source>
        <dbReference type="EMBL" id="KKU25055.1"/>
    </source>
</evidence>
<dbReference type="AlphaFoldDB" id="A0A0G1RVV2"/>
<protein>
    <submittedName>
        <fullName evidence="1">Uncharacterized protein</fullName>
    </submittedName>
</protein>
<dbReference type="Proteomes" id="UP000034643">
    <property type="component" value="Unassembled WGS sequence"/>
</dbReference>
<comment type="caution">
    <text evidence="1">The sequence shown here is derived from an EMBL/GenBank/DDBJ whole genome shotgun (WGS) entry which is preliminary data.</text>
</comment>
<dbReference type="EMBL" id="LCLV01000004">
    <property type="protein sequence ID" value="KKU25055.1"/>
    <property type="molecule type" value="Genomic_DNA"/>
</dbReference>
<name>A0A0G1RVV2_9BACT</name>
<reference evidence="1 2" key="1">
    <citation type="journal article" date="2015" name="Nature">
        <title>rRNA introns, odd ribosomes, and small enigmatic genomes across a large radiation of phyla.</title>
        <authorList>
            <person name="Brown C.T."/>
            <person name="Hug L.A."/>
            <person name="Thomas B.C."/>
            <person name="Sharon I."/>
            <person name="Castelle C.J."/>
            <person name="Singh A."/>
            <person name="Wilkins M.J."/>
            <person name="Williams K.H."/>
            <person name="Banfield J.F."/>
        </authorList>
    </citation>
    <scope>NUCLEOTIDE SEQUENCE [LARGE SCALE GENOMIC DNA]</scope>
</reference>
<gene>
    <name evidence="1" type="ORF">UX34_C0004G0021</name>
</gene>
<organism evidence="1 2">
    <name type="scientific">Candidatus Woesebacteria bacterium GW2011_GWF1_46_13</name>
    <dbReference type="NCBI Taxonomy" id="1618602"/>
    <lineage>
        <taxon>Bacteria</taxon>
        <taxon>Candidatus Woeseibacteriota</taxon>
    </lineage>
</organism>
<evidence type="ECO:0000313" key="2">
    <source>
        <dbReference type="Proteomes" id="UP000034643"/>
    </source>
</evidence>
<proteinExistence type="predicted"/>